<evidence type="ECO:0000313" key="4">
    <source>
        <dbReference type="Proteomes" id="UP000256220"/>
    </source>
</evidence>
<dbReference type="Gene3D" id="1.10.443.10">
    <property type="entry name" value="Intergrase catalytic core"/>
    <property type="match status" value="1"/>
</dbReference>
<dbReference type="InterPro" id="IPR011010">
    <property type="entry name" value="DNA_brk_join_enz"/>
</dbReference>
<evidence type="ECO:0000256" key="2">
    <source>
        <dbReference type="SAM" id="MobiDB-lite"/>
    </source>
</evidence>
<gene>
    <name evidence="3" type="ORF">BB31_33765</name>
</gene>
<accession>A0A2P2FJK4</accession>
<proteinExistence type="predicted"/>
<organism evidence="3 4">
    <name type="scientific">Amycolatopsis lurida NRRL 2430</name>
    <dbReference type="NCBI Taxonomy" id="1460371"/>
    <lineage>
        <taxon>Bacteria</taxon>
        <taxon>Bacillati</taxon>
        <taxon>Actinomycetota</taxon>
        <taxon>Actinomycetes</taxon>
        <taxon>Pseudonocardiales</taxon>
        <taxon>Pseudonocardiaceae</taxon>
        <taxon>Amycolatopsis</taxon>
    </lineage>
</organism>
<reference evidence="3 4" key="1">
    <citation type="journal article" date="2014" name="Genome Announc.">
        <title>Draft Genome Sequence of Amycolatopsis lurida NRRL 2430, Producer of the Glycopeptide Family Antibiotic Ristocetin.</title>
        <authorList>
            <person name="Kwun M.J."/>
            <person name="Hong H.J."/>
        </authorList>
    </citation>
    <scope>NUCLEOTIDE SEQUENCE [LARGE SCALE GENOMIC DNA]</scope>
    <source>
        <strain evidence="3 4">NRRL 2430</strain>
    </source>
</reference>
<dbReference type="GO" id="GO:0003677">
    <property type="term" value="F:DNA binding"/>
    <property type="evidence" value="ECO:0007669"/>
    <property type="project" value="InterPro"/>
</dbReference>
<dbReference type="GO" id="GO:0006310">
    <property type="term" value="P:DNA recombination"/>
    <property type="evidence" value="ECO:0007669"/>
    <property type="project" value="UniProtKB-KW"/>
</dbReference>
<dbReference type="GO" id="GO:0015074">
    <property type="term" value="P:DNA integration"/>
    <property type="evidence" value="ECO:0007669"/>
    <property type="project" value="InterPro"/>
</dbReference>
<sequence length="95" mass="10696">MSIEPVRQGLTFHGLRHSHKTWMIADGIPEIAQARRLGHLLDNRIVETYSHVAREVERRRRKARTAVGRPNAPQPAGPARTLIDPHRAAVGGKQR</sequence>
<evidence type="ECO:0000256" key="1">
    <source>
        <dbReference type="ARBA" id="ARBA00023172"/>
    </source>
</evidence>
<feature type="region of interest" description="Disordered" evidence="2">
    <location>
        <begin position="57"/>
        <end position="95"/>
    </location>
</feature>
<keyword evidence="4" id="KW-1185">Reference proteome</keyword>
<keyword evidence="1" id="KW-0233">DNA recombination</keyword>
<name>A0A2P2FJK4_AMYLU</name>
<dbReference type="EMBL" id="JFBM01000038">
    <property type="protein sequence ID" value="KFU76906.1"/>
    <property type="molecule type" value="Genomic_DNA"/>
</dbReference>
<comment type="caution">
    <text evidence="3">The sequence shown here is derived from an EMBL/GenBank/DDBJ whole genome shotgun (WGS) entry which is preliminary data.</text>
</comment>
<evidence type="ECO:0000313" key="3">
    <source>
        <dbReference type="EMBL" id="KFU76906.1"/>
    </source>
</evidence>
<evidence type="ECO:0008006" key="5">
    <source>
        <dbReference type="Google" id="ProtNLM"/>
    </source>
</evidence>
<protein>
    <recommendedName>
        <fullName evidence="5">Tyr recombinase domain-containing protein</fullName>
    </recommendedName>
</protein>
<dbReference type="Proteomes" id="UP000256220">
    <property type="component" value="Unassembled WGS sequence"/>
</dbReference>
<dbReference type="AlphaFoldDB" id="A0A2P2FJK4"/>
<dbReference type="SUPFAM" id="SSF56349">
    <property type="entry name" value="DNA breaking-rejoining enzymes"/>
    <property type="match status" value="1"/>
</dbReference>
<dbReference type="InterPro" id="IPR013762">
    <property type="entry name" value="Integrase-like_cat_sf"/>
</dbReference>